<gene>
    <name evidence="2" type="ORF">GSY69_00905</name>
</gene>
<sequence length="247" mass="27689">MPSLVRACAAVLAAVLAVLGLTVPAGPAAAKSAPRFDVVSLSMKDMVVSRNSGCPYSYVHLKSRTNVRTWDFHTRMTKGRTVLRIADTYPFSYPYADFDSRDHPRTARIGLCPYNKILGKITIGPGHAFLKVGSKWIEKRSKVKGYFYIRAKSSLTASSRRSGSTVRVSAQAKRFNVDWQHPRYVAYSPKRAQLQVKSGRGWKTVQTRNFSHGRAHFSVKQRGKRAYRVAYPRVSWATGAATRTFTR</sequence>
<proteinExistence type="predicted"/>
<dbReference type="EMBL" id="WWEQ01000002">
    <property type="protein sequence ID" value="MYM18573.1"/>
    <property type="molecule type" value="Genomic_DNA"/>
</dbReference>
<comment type="caution">
    <text evidence="2">The sequence shown here is derived from an EMBL/GenBank/DDBJ whole genome shotgun (WGS) entry which is preliminary data.</text>
</comment>
<organism evidence="2 3">
    <name type="scientific">Brevibacterium rongguiense</name>
    <dbReference type="NCBI Taxonomy" id="2695267"/>
    <lineage>
        <taxon>Bacteria</taxon>
        <taxon>Bacillati</taxon>
        <taxon>Actinomycetota</taxon>
        <taxon>Actinomycetes</taxon>
        <taxon>Micrococcales</taxon>
        <taxon>Brevibacteriaceae</taxon>
        <taxon>Brevibacterium</taxon>
    </lineage>
</organism>
<reference evidence="2 3" key="1">
    <citation type="submission" date="2020-01" db="EMBL/GenBank/DDBJ databases">
        <authorList>
            <person name="Deng T."/>
        </authorList>
    </citation>
    <scope>NUCLEOTIDE SEQUENCE [LARGE SCALE GENOMIC DNA]</scope>
    <source>
        <strain evidence="2 3">5221</strain>
    </source>
</reference>
<evidence type="ECO:0000313" key="2">
    <source>
        <dbReference type="EMBL" id="MYM18573.1"/>
    </source>
</evidence>
<protein>
    <submittedName>
        <fullName evidence="2">Uncharacterized protein</fullName>
    </submittedName>
</protein>
<evidence type="ECO:0000313" key="3">
    <source>
        <dbReference type="Proteomes" id="UP000469215"/>
    </source>
</evidence>
<feature type="chain" id="PRO_5026731008" evidence="1">
    <location>
        <begin position="31"/>
        <end position="247"/>
    </location>
</feature>
<keyword evidence="1" id="KW-0732">Signal</keyword>
<accession>A0A6N9H3S6</accession>
<dbReference type="RefSeq" id="WP_160952037.1">
    <property type="nucleotide sequence ID" value="NZ_WWEQ01000002.1"/>
</dbReference>
<dbReference type="AlphaFoldDB" id="A0A6N9H3S6"/>
<keyword evidence="3" id="KW-1185">Reference proteome</keyword>
<feature type="signal peptide" evidence="1">
    <location>
        <begin position="1"/>
        <end position="30"/>
    </location>
</feature>
<evidence type="ECO:0000256" key="1">
    <source>
        <dbReference type="SAM" id="SignalP"/>
    </source>
</evidence>
<dbReference type="Proteomes" id="UP000469215">
    <property type="component" value="Unassembled WGS sequence"/>
</dbReference>
<name>A0A6N9H3S6_9MICO</name>